<dbReference type="InterPro" id="IPR049802">
    <property type="entry name" value="RhsC-like_FIX"/>
</dbReference>
<accession>A0ABS2ZZ31</accession>
<gene>
    <name evidence="1" type="ORF">JYA62_03270</name>
</gene>
<dbReference type="CDD" id="cd14740">
    <property type="entry name" value="PAAR_4"/>
    <property type="match status" value="1"/>
</dbReference>
<proteinExistence type="predicted"/>
<dbReference type="InterPro" id="IPR032871">
    <property type="entry name" value="AHH_dom_containing"/>
</dbReference>
<dbReference type="CDD" id="cd20746">
    <property type="entry name" value="FIX_Ntox15_NUC_DUF4112_RhsA-like"/>
    <property type="match status" value="1"/>
</dbReference>
<dbReference type="Proteomes" id="UP000779070">
    <property type="component" value="Unassembled WGS sequence"/>
</dbReference>
<comment type="caution">
    <text evidence="1">The sequence shown here is derived from an EMBL/GenBank/DDBJ whole genome shotgun (WGS) entry which is preliminary data.</text>
</comment>
<dbReference type="Pfam" id="PF13665">
    <property type="entry name" value="Tox-PAAR-like"/>
    <property type="match status" value="1"/>
</dbReference>
<evidence type="ECO:0000313" key="1">
    <source>
        <dbReference type="EMBL" id="MBN3576687.1"/>
    </source>
</evidence>
<dbReference type="RefSeq" id="WP_206369003.1">
    <property type="nucleotide sequence ID" value="NZ_CAWPTM010000145.1"/>
</dbReference>
<protein>
    <submittedName>
        <fullName evidence="1">DUF4150 domain-containing protein</fullName>
    </submittedName>
</protein>
<keyword evidence="2" id="KW-1185">Reference proteome</keyword>
<reference evidence="1 2" key="1">
    <citation type="submission" date="2021-02" db="EMBL/GenBank/DDBJ databases">
        <title>Draft Genome Sequences of 5 Vibrio neptunius Strains Isolated From of Bivalve Hatcheries.</title>
        <authorList>
            <person name="Galvis F."/>
            <person name="Barja J.L."/>
            <person name="Lemos M.L."/>
            <person name="Balado M."/>
        </authorList>
    </citation>
    <scope>NUCLEOTIDE SEQUENCE [LARGE SCALE GENOMIC DNA]</scope>
    <source>
        <strain evidence="1 2">PP-145.98</strain>
    </source>
</reference>
<dbReference type="EMBL" id="JAFHLB010000003">
    <property type="protein sequence ID" value="MBN3576687.1"/>
    <property type="molecule type" value="Genomic_DNA"/>
</dbReference>
<organism evidence="1 2">
    <name type="scientific">Vibrio neptunius</name>
    <dbReference type="NCBI Taxonomy" id="170651"/>
    <lineage>
        <taxon>Bacteria</taxon>
        <taxon>Pseudomonadati</taxon>
        <taxon>Pseudomonadota</taxon>
        <taxon>Gammaproteobacteria</taxon>
        <taxon>Vibrionales</taxon>
        <taxon>Vibrionaceae</taxon>
        <taxon>Vibrio</taxon>
    </lineage>
</organism>
<name>A0ABS2ZZ31_9VIBR</name>
<sequence>MAVTVNANGLSVVHKGSGGEANATLPDVCLTTVGNAVVPIPYGNNAKSADLVDGTTTVTMDGGNSIAIKGSKFSASTGDAGGDKKGVASGTIEAAAKFISASPTVSIEGKGVCRLSDQMTMNNANTMCLGGAQNPSVTITEDAEGTYTVDLEYRYPDGDPVYKADFKILDGKGGEHVGSLDDKGKATISGLPAGSIDLFLGEDKREIEPTKQPQKNRDYLEVPGPLDLIDFARQGLVTFWDAIEMPSDYGTWSWGAIMGDFNQDRTAGQIAFDAAITAIPVIDQVGDARDISANLYAFYNQDDIREDGEKYTDLVITLVGFIPTAGSLLKGLYKELRILGKAADLDMVAAFLRAGAKGDVVKWLQSLDVSVIKKDIYGQLDNITQYAGKLMDALEKESRMRGYHVVADAYKACKGQLDEFFKKADGPISRVLSDFDDTLQMILPEAPLVTSGSSFSISSGTAQAGSRSEVINTRKKTNKKTDCCPLCNQKIGKGKKECEGAKVGSMRKAVMDDGDSNKLWKQLETRNGWKDKQEHPWWHGSNAVQAHHLIPKNAFKLKKTINAQIREKMMFLRRIAQMCAYNIDFWKNGVGLPNKKETACFLNKPRHSGGHDRNEFNYTNECVKLAHKKLSTDLKKREVNGSCSKTTNSWLIAKFNESSEDIFENIADFRWFITSDGQNYDPKIQPYVGCRANCNKGHKILHLKTKQQIENYDLQIGQ</sequence>
<dbReference type="Pfam" id="PF14412">
    <property type="entry name" value="AHH"/>
    <property type="match status" value="1"/>
</dbReference>
<evidence type="ECO:0000313" key="2">
    <source>
        <dbReference type="Proteomes" id="UP000779070"/>
    </source>
</evidence>